<sequence>MSALLIALQCCQCSTMQVKQQKKSSNKWTCVVCNQKQSVRKVFAQGCMAKDVRQFVQSFNMSRKFAEETVDDDGPPFPKWHDDESLVVDQTRKKKRTDWIEYIDEDKDPDLKLQVEKATREDTFDPKIVTELPEQLFKKPKSKNYGSGSAGFGTDNRKASYNRRPISSTRNEYCCYQGKDSMKCQPISTTEASRWDERKDLLRNVQQSCRKGLRKRMPMPTKRASKWSEYKETEADDEDVCPKRDKDAFADDLEFMSCDGSELLSIELRDQRVEEDIHPDFN</sequence>
<evidence type="ECO:0000313" key="3">
    <source>
        <dbReference type="EMBL" id="GMH31623.1"/>
    </source>
</evidence>
<dbReference type="GO" id="GO:0003682">
    <property type="term" value="F:chromatin binding"/>
    <property type="evidence" value="ECO:0007669"/>
    <property type="project" value="TreeGrafter"/>
</dbReference>
<evidence type="ECO:0000256" key="1">
    <source>
        <dbReference type="SAM" id="MobiDB-lite"/>
    </source>
</evidence>
<dbReference type="PANTHER" id="PTHR15863:SF2">
    <property type="entry name" value="MRN COMPLEX-INTERACTING PROTEIN"/>
    <property type="match status" value="1"/>
</dbReference>
<reference evidence="3" key="1">
    <citation type="submission" date="2023-05" db="EMBL/GenBank/DDBJ databases">
        <title>Nepenthes gracilis genome sequencing.</title>
        <authorList>
            <person name="Fukushima K."/>
        </authorList>
    </citation>
    <scope>NUCLEOTIDE SEQUENCE</scope>
    <source>
        <strain evidence="3">SING2019-196</strain>
    </source>
</reference>
<feature type="region of interest" description="Disordered" evidence="1">
    <location>
        <begin position="211"/>
        <end position="230"/>
    </location>
</feature>
<keyword evidence="4" id="KW-1185">Reference proteome</keyword>
<dbReference type="PANTHER" id="PTHR15863">
    <property type="entry name" value="MRN COMPLEX-INTERACTING PROTEIN"/>
    <property type="match status" value="1"/>
</dbReference>
<dbReference type="GO" id="GO:0007095">
    <property type="term" value="P:mitotic G2 DNA damage checkpoint signaling"/>
    <property type="evidence" value="ECO:0007669"/>
    <property type="project" value="TreeGrafter"/>
</dbReference>
<gene>
    <name evidence="3" type="ORF">Nepgr_033467</name>
</gene>
<dbReference type="Proteomes" id="UP001279734">
    <property type="component" value="Unassembled WGS sequence"/>
</dbReference>
<dbReference type="AlphaFoldDB" id="A0AAD3TKP1"/>
<dbReference type="InterPro" id="IPR032739">
    <property type="entry name" value="MRNIP"/>
</dbReference>
<dbReference type="GO" id="GO:0005634">
    <property type="term" value="C:nucleus"/>
    <property type="evidence" value="ECO:0007669"/>
    <property type="project" value="TreeGrafter"/>
</dbReference>
<comment type="caution">
    <text evidence="3">The sequence shown here is derived from an EMBL/GenBank/DDBJ whole genome shotgun (WGS) entry which is preliminary data.</text>
</comment>
<evidence type="ECO:0000259" key="2">
    <source>
        <dbReference type="Pfam" id="PF15749"/>
    </source>
</evidence>
<proteinExistence type="predicted"/>
<dbReference type="InterPro" id="IPR049472">
    <property type="entry name" value="MRNIP_N"/>
</dbReference>
<dbReference type="EMBL" id="BSYO01000040">
    <property type="protein sequence ID" value="GMH31623.1"/>
    <property type="molecule type" value="Genomic_DNA"/>
</dbReference>
<name>A0AAD3TKP1_NEPGR</name>
<organism evidence="3 4">
    <name type="scientific">Nepenthes gracilis</name>
    <name type="common">Slender pitcher plant</name>
    <dbReference type="NCBI Taxonomy" id="150966"/>
    <lineage>
        <taxon>Eukaryota</taxon>
        <taxon>Viridiplantae</taxon>
        <taxon>Streptophyta</taxon>
        <taxon>Embryophyta</taxon>
        <taxon>Tracheophyta</taxon>
        <taxon>Spermatophyta</taxon>
        <taxon>Magnoliopsida</taxon>
        <taxon>eudicotyledons</taxon>
        <taxon>Gunneridae</taxon>
        <taxon>Pentapetalae</taxon>
        <taxon>Caryophyllales</taxon>
        <taxon>Nepenthaceae</taxon>
        <taxon>Nepenthes</taxon>
    </lineage>
</organism>
<feature type="domain" description="MRN complex-interacting protein N-terminal" evidence="2">
    <location>
        <begin position="8"/>
        <end position="72"/>
    </location>
</feature>
<protein>
    <recommendedName>
        <fullName evidence="2">MRN complex-interacting protein N-terminal domain-containing protein</fullName>
    </recommendedName>
</protein>
<accession>A0AAD3TKP1</accession>
<evidence type="ECO:0000313" key="4">
    <source>
        <dbReference type="Proteomes" id="UP001279734"/>
    </source>
</evidence>
<dbReference type="Pfam" id="PF15749">
    <property type="entry name" value="MRNIP"/>
    <property type="match status" value="1"/>
</dbReference>